<name>A0ABR3T628_9PEZI</name>
<feature type="compositionally biased region" description="Acidic residues" evidence="8">
    <location>
        <begin position="326"/>
        <end position="336"/>
    </location>
</feature>
<evidence type="ECO:0000256" key="7">
    <source>
        <dbReference type="ARBA" id="ARBA00023136"/>
    </source>
</evidence>
<dbReference type="PANTHER" id="PTHR46283">
    <property type="entry name" value="E3 UBIQUITIN-PROTEIN LIGASE MARCH5"/>
    <property type="match status" value="1"/>
</dbReference>
<comment type="caution">
    <text evidence="10">The sequence shown here is derived from an EMBL/GenBank/DDBJ whole genome shotgun (WGS) entry which is preliminary data.</text>
</comment>
<evidence type="ECO:0000256" key="8">
    <source>
        <dbReference type="SAM" id="MobiDB-lite"/>
    </source>
</evidence>
<dbReference type="InterPro" id="IPR011016">
    <property type="entry name" value="Znf_RING-CH"/>
</dbReference>
<dbReference type="InterPro" id="IPR013083">
    <property type="entry name" value="Znf_RING/FYVE/PHD"/>
</dbReference>
<feature type="region of interest" description="Disordered" evidence="8">
    <location>
        <begin position="1"/>
        <end position="74"/>
    </location>
</feature>
<evidence type="ECO:0000313" key="11">
    <source>
        <dbReference type="Proteomes" id="UP001521184"/>
    </source>
</evidence>
<keyword evidence="7" id="KW-0472">Membrane</keyword>
<evidence type="ECO:0000259" key="9">
    <source>
        <dbReference type="PROSITE" id="PS51292"/>
    </source>
</evidence>
<dbReference type="Proteomes" id="UP001521184">
    <property type="component" value="Unassembled WGS sequence"/>
</dbReference>
<feature type="compositionally biased region" description="Polar residues" evidence="8">
    <location>
        <begin position="49"/>
        <end position="58"/>
    </location>
</feature>
<evidence type="ECO:0000256" key="2">
    <source>
        <dbReference type="ARBA" id="ARBA00022692"/>
    </source>
</evidence>
<feature type="region of interest" description="Disordered" evidence="8">
    <location>
        <begin position="320"/>
        <end position="343"/>
    </location>
</feature>
<protein>
    <recommendedName>
        <fullName evidence="9">RING-CH-type domain-containing protein</fullName>
    </recommendedName>
</protein>
<feature type="compositionally biased region" description="Polar residues" evidence="8">
    <location>
        <begin position="8"/>
        <end position="39"/>
    </location>
</feature>
<dbReference type="Pfam" id="PF12906">
    <property type="entry name" value="RINGv"/>
    <property type="match status" value="1"/>
</dbReference>
<proteinExistence type="predicted"/>
<dbReference type="PROSITE" id="PS51292">
    <property type="entry name" value="ZF_RING_CH"/>
    <property type="match status" value="1"/>
</dbReference>
<keyword evidence="3" id="KW-0479">Metal-binding</keyword>
<dbReference type="SMART" id="SM00744">
    <property type="entry name" value="RINGv"/>
    <property type="match status" value="1"/>
</dbReference>
<evidence type="ECO:0000256" key="3">
    <source>
        <dbReference type="ARBA" id="ARBA00022723"/>
    </source>
</evidence>
<organism evidence="10 11">
    <name type="scientific">Diplodia intermedia</name>
    <dbReference type="NCBI Taxonomy" id="856260"/>
    <lineage>
        <taxon>Eukaryota</taxon>
        <taxon>Fungi</taxon>
        <taxon>Dikarya</taxon>
        <taxon>Ascomycota</taxon>
        <taxon>Pezizomycotina</taxon>
        <taxon>Dothideomycetes</taxon>
        <taxon>Dothideomycetes incertae sedis</taxon>
        <taxon>Botryosphaeriales</taxon>
        <taxon>Botryosphaeriaceae</taxon>
        <taxon>Diplodia</taxon>
    </lineage>
</organism>
<evidence type="ECO:0000313" key="10">
    <source>
        <dbReference type="EMBL" id="KAL1634995.1"/>
    </source>
</evidence>
<dbReference type="Gene3D" id="3.30.40.10">
    <property type="entry name" value="Zinc/RING finger domain, C3HC4 (zinc finger)"/>
    <property type="match status" value="1"/>
</dbReference>
<keyword evidence="4" id="KW-0863">Zinc-finger</keyword>
<comment type="subcellular location">
    <subcellularLocation>
        <location evidence="1">Membrane</location>
        <topology evidence="1">Multi-pass membrane protein</topology>
    </subcellularLocation>
</comment>
<dbReference type="SUPFAM" id="SSF57850">
    <property type="entry name" value="RING/U-box"/>
    <property type="match status" value="1"/>
</dbReference>
<keyword evidence="6" id="KW-1133">Transmembrane helix</keyword>
<feature type="compositionally biased region" description="Low complexity" evidence="8">
    <location>
        <begin position="426"/>
        <end position="440"/>
    </location>
</feature>
<gene>
    <name evidence="10" type="ORF">SLS58_010446</name>
</gene>
<evidence type="ECO:0000256" key="5">
    <source>
        <dbReference type="ARBA" id="ARBA00022833"/>
    </source>
</evidence>
<keyword evidence="2" id="KW-0812">Transmembrane</keyword>
<sequence length="554" mass="61095">MASLPPRQASQRRTSPREQGNSNLTRADSESLSTASADSDTVLFDSAHIVSSSSYSQKTEAKQAPPQPQHNEEDEPRKCWICFNDETEDGPDSSAWRSPCPCALVAHEDCLLDWVASQEAPNARRQAGTGSKFKCPQCKNDIHLKRPTSKVVDGVRAIERITNLLVLPGTMGVLGYTFYQACFMHGVSTVYALFGLEDGYRILQPLHQAPTVLRTGAHSSVALAAVTRFFQHARLHFGLSAIPPILVASRVSIADSVLPILPVVFLASSNAGEDMLNFGHWPPSAALSFSLLPYIRGAYNAYMEKAWAEKQRQWLKDIQPRAGETDGGDQEDEELDIDRIRDEDDGPIFELNLDLVEEDEDDEHFHDDFHALPGAGHWPAGARPPGGDNNNGDQRAPPFEAPPLDDNGMPQAARPAQHHQQGGGVAAPPQGGQQQQQQQPQPRPRQNNRRERNLIFQTTNIADTVLGALVFPSIAAAVGELIRLGLPKKWVTPPASGRATGFLQQRWARSLVGGCLFVAVKDAVMLYVRWKMAQNHRKRKVLDYDKKKGKVVER</sequence>
<evidence type="ECO:0000256" key="6">
    <source>
        <dbReference type="ARBA" id="ARBA00022989"/>
    </source>
</evidence>
<evidence type="ECO:0000256" key="4">
    <source>
        <dbReference type="ARBA" id="ARBA00022771"/>
    </source>
</evidence>
<accession>A0ABR3T628</accession>
<dbReference type="EMBL" id="JAKEKT020000123">
    <property type="protein sequence ID" value="KAL1634995.1"/>
    <property type="molecule type" value="Genomic_DNA"/>
</dbReference>
<evidence type="ECO:0000256" key="1">
    <source>
        <dbReference type="ARBA" id="ARBA00004141"/>
    </source>
</evidence>
<feature type="domain" description="RING-CH-type" evidence="9">
    <location>
        <begin position="71"/>
        <end position="145"/>
    </location>
</feature>
<keyword evidence="5" id="KW-0862">Zinc</keyword>
<keyword evidence="11" id="KW-1185">Reference proteome</keyword>
<feature type="region of interest" description="Disordered" evidence="8">
    <location>
        <begin position="366"/>
        <end position="449"/>
    </location>
</feature>
<reference evidence="10 11" key="1">
    <citation type="journal article" date="2023" name="Plant Dis.">
        <title>First Report of Diplodia intermedia Causing Canker and Dieback Diseases on Apple Trees in Canada.</title>
        <authorList>
            <person name="Ellouze W."/>
            <person name="Ilyukhin E."/>
            <person name="Sulman M."/>
            <person name="Ali S."/>
        </authorList>
    </citation>
    <scope>NUCLEOTIDE SEQUENCE [LARGE SCALE GENOMIC DNA]</scope>
    <source>
        <strain evidence="10 11">M45-28</strain>
    </source>
</reference>